<dbReference type="InterPro" id="IPR035906">
    <property type="entry name" value="MetI-like_sf"/>
</dbReference>
<comment type="subcellular location">
    <subcellularLocation>
        <location evidence="1 7">Cell membrane</location>
        <topology evidence="1 7">Multi-pass membrane protein</topology>
    </subcellularLocation>
</comment>
<reference evidence="9" key="2">
    <citation type="journal article" date="2021" name="PeerJ">
        <title>Extensive microbial diversity within the chicken gut microbiome revealed by metagenomics and culture.</title>
        <authorList>
            <person name="Gilroy R."/>
            <person name="Ravi A."/>
            <person name="Getino M."/>
            <person name="Pursley I."/>
            <person name="Horton D.L."/>
            <person name="Alikhan N.F."/>
            <person name="Baker D."/>
            <person name="Gharbi K."/>
            <person name="Hall N."/>
            <person name="Watson M."/>
            <person name="Adriaenssens E.M."/>
            <person name="Foster-Nyarko E."/>
            <person name="Jarju S."/>
            <person name="Secka A."/>
            <person name="Antonio M."/>
            <person name="Oren A."/>
            <person name="Chaudhuri R.R."/>
            <person name="La Ragione R."/>
            <person name="Hildebrand F."/>
            <person name="Pallen M.J."/>
        </authorList>
    </citation>
    <scope>NUCLEOTIDE SEQUENCE</scope>
    <source>
        <strain evidence="9">ChiGjej1B1-24693</strain>
    </source>
</reference>
<reference evidence="9" key="1">
    <citation type="submission" date="2020-10" db="EMBL/GenBank/DDBJ databases">
        <authorList>
            <person name="Gilroy R."/>
        </authorList>
    </citation>
    <scope>NUCLEOTIDE SEQUENCE</scope>
    <source>
        <strain evidence="9">ChiGjej1B1-24693</strain>
    </source>
</reference>
<evidence type="ECO:0000256" key="2">
    <source>
        <dbReference type="ARBA" id="ARBA00022448"/>
    </source>
</evidence>
<dbReference type="PROSITE" id="PS50928">
    <property type="entry name" value="ABC_TM1"/>
    <property type="match status" value="1"/>
</dbReference>
<evidence type="ECO:0000256" key="5">
    <source>
        <dbReference type="ARBA" id="ARBA00022989"/>
    </source>
</evidence>
<dbReference type="Gene3D" id="1.10.3720.10">
    <property type="entry name" value="MetI-like"/>
    <property type="match status" value="1"/>
</dbReference>
<keyword evidence="6 7" id="KW-0472">Membrane</keyword>
<name>A0A9D1GX75_9ACTN</name>
<keyword evidence="5 7" id="KW-1133">Transmembrane helix</keyword>
<dbReference type="GO" id="GO:0005886">
    <property type="term" value="C:plasma membrane"/>
    <property type="evidence" value="ECO:0007669"/>
    <property type="project" value="UniProtKB-SubCell"/>
</dbReference>
<feature type="domain" description="ABC transmembrane type-1" evidence="8">
    <location>
        <begin position="69"/>
        <end position="262"/>
    </location>
</feature>
<keyword evidence="2 7" id="KW-0813">Transport</keyword>
<evidence type="ECO:0000256" key="6">
    <source>
        <dbReference type="ARBA" id="ARBA00023136"/>
    </source>
</evidence>
<evidence type="ECO:0000313" key="9">
    <source>
        <dbReference type="EMBL" id="HIT74170.1"/>
    </source>
</evidence>
<comment type="caution">
    <text evidence="9">The sequence shown here is derived from an EMBL/GenBank/DDBJ whole genome shotgun (WGS) entry which is preliminary data.</text>
</comment>
<keyword evidence="3" id="KW-1003">Cell membrane</keyword>
<feature type="transmembrane region" description="Helical" evidence="7">
    <location>
        <begin position="68"/>
        <end position="92"/>
    </location>
</feature>
<feature type="transmembrane region" description="Helical" evidence="7">
    <location>
        <begin position="104"/>
        <end position="125"/>
    </location>
</feature>
<evidence type="ECO:0000256" key="4">
    <source>
        <dbReference type="ARBA" id="ARBA00022692"/>
    </source>
</evidence>
<evidence type="ECO:0000256" key="1">
    <source>
        <dbReference type="ARBA" id="ARBA00004651"/>
    </source>
</evidence>
<dbReference type="AlphaFoldDB" id="A0A9D1GX75"/>
<dbReference type="PANTHER" id="PTHR43744">
    <property type="entry name" value="ABC TRANSPORTER PERMEASE PROTEIN MG189-RELATED-RELATED"/>
    <property type="match status" value="1"/>
</dbReference>
<dbReference type="CDD" id="cd06261">
    <property type="entry name" value="TM_PBP2"/>
    <property type="match status" value="1"/>
</dbReference>
<accession>A0A9D1GX75</accession>
<proteinExistence type="inferred from homology"/>
<feature type="transmembrane region" description="Helical" evidence="7">
    <location>
        <begin position="137"/>
        <end position="159"/>
    </location>
</feature>
<evidence type="ECO:0000313" key="10">
    <source>
        <dbReference type="Proteomes" id="UP000886842"/>
    </source>
</evidence>
<evidence type="ECO:0000256" key="7">
    <source>
        <dbReference type="RuleBase" id="RU363032"/>
    </source>
</evidence>
<evidence type="ECO:0000256" key="3">
    <source>
        <dbReference type="ARBA" id="ARBA00022475"/>
    </source>
</evidence>
<feature type="transmembrane region" description="Helical" evidence="7">
    <location>
        <begin position="241"/>
        <end position="262"/>
    </location>
</feature>
<dbReference type="EMBL" id="DVLP01000034">
    <property type="protein sequence ID" value="HIT74170.1"/>
    <property type="molecule type" value="Genomic_DNA"/>
</dbReference>
<organism evidence="9 10">
    <name type="scientific">Candidatus Avipropionibacterium avicola</name>
    <dbReference type="NCBI Taxonomy" id="2840701"/>
    <lineage>
        <taxon>Bacteria</taxon>
        <taxon>Bacillati</taxon>
        <taxon>Actinomycetota</taxon>
        <taxon>Actinomycetes</taxon>
        <taxon>Propionibacteriales</taxon>
        <taxon>Propionibacteriaceae</taxon>
        <taxon>Propionibacteriaceae incertae sedis</taxon>
        <taxon>Candidatus Avipropionibacterium</taxon>
    </lineage>
</organism>
<comment type="similarity">
    <text evidence="7">Belongs to the binding-protein-dependent transport system permease family.</text>
</comment>
<dbReference type="Pfam" id="PF00528">
    <property type="entry name" value="BPD_transp_1"/>
    <property type="match status" value="1"/>
</dbReference>
<dbReference type="SUPFAM" id="SSF161098">
    <property type="entry name" value="MetI-like"/>
    <property type="match status" value="1"/>
</dbReference>
<protein>
    <submittedName>
        <fullName evidence="9">Carbohydrate ABC transporter permease</fullName>
    </submittedName>
</protein>
<feature type="transmembrane region" description="Helical" evidence="7">
    <location>
        <begin position="185"/>
        <end position="206"/>
    </location>
</feature>
<dbReference type="PANTHER" id="PTHR43744:SF12">
    <property type="entry name" value="ABC TRANSPORTER PERMEASE PROTEIN MG189-RELATED"/>
    <property type="match status" value="1"/>
</dbReference>
<sequence>MQRMGSRAVIFTVLAIYAMVNLLSFVWVGAMSFKSSAEIMSTSPWSPPEAINWKNYSDAWTVGRIGGYMLNSLLVTSVSTVVALAISSMSGYILGKFRFRGRGIVMGIFMVAMMIPPFMIVVPLFDVLQSLRLLDSHWGLILVYIAMQVPLNTFILTAFHRTLPKQLEEAAAIDGASPLRTFAQIVLPLTAPALIACGIVNVLHIWNEFLYALVFLQDRTKYTLPVGIFNLGQVADYSSNWGILFAGMFVSILPVLILFAVFQKQFTSGIAQGAIKM</sequence>
<dbReference type="GO" id="GO:0055085">
    <property type="term" value="P:transmembrane transport"/>
    <property type="evidence" value="ECO:0007669"/>
    <property type="project" value="InterPro"/>
</dbReference>
<dbReference type="Proteomes" id="UP000886842">
    <property type="component" value="Unassembled WGS sequence"/>
</dbReference>
<feature type="transmembrane region" description="Helical" evidence="7">
    <location>
        <begin position="9"/>
        <end position="30"/>
    </location>
</feature>
<gene>
    <name evidence="9" type="ORF">IAA98_01120</name>
</gene>
<keyword evidence="4 7" id="KW-0812">Transmembrane</keyword>
<evidence type="ECO:0000259" key="8">
    <source>
        <dbReference type="PROSITE" id="PS50928"/>
    </source>
</evidence>
<dbReference type="InterPro" id="IPR000515">
    <property type="entry name" value="MetI-like"/>
</dbReference>